<dbReference type="GO" id="GO:0017057">
    <property type="term" value="F:6-phosphogluconolactonase activity"/>
    <property type="evidence" value="ECO:0007669"/>
    <property type="project" value="UniProtKB-UniRule"/>
</dbReference>
<dbReference type="eggNOG" id="COG0363">
    <property type="taxonomic scope" value="Bacteria"/>
</dbReference>
<comment type="function">
    <text evidence="2 7">Hydrolysis of 6-phosphogluconolactone to 6-phosphogluconate.</text>
</comment>
<dbReference type="OrthoDB" id="9810967at2"/>
<reference evidence="9 10" key="1">
    <citation type="journal article" date="2010" name="PLoS ONE">
        <title>The Waddlia genome: a window into chlamydial biology.</title>
        <authorList>
            <person name="Bertelli C."/>
            <person name="Collyn F."/>
            <person name="Croxatto A."/>
            <person name="Ruckert C."/>
            <person name="Polkinghorne A."/>
            <person name="Kebbi-Beghdadi C."/>
            <person name="Goesmann A."/>
            <person name="Vaughan L."/>
            <person name="Greub G."/>
        </authorList>
    </citation>
    <scope>NUCLEOTIDE SEQUENCE [LARGE SCALE GENOMIC DNA]</scope>
    <source>
        <strain evidence="10">ATCC VR-1470 / WSU 86-1044</strain>
    </source>
</reference>
<evidence type="ECO:0000313" key="10">
    <source>
        <dbReference type="Proteomes" id="UP000001505"/>
    </source>
</evidence>
<evidence type="ECO:0000259" key="8">
    <source>
        <dbReference type="Pfam" id="PF01182"/>
    </source>
</evidence>
<evidence type="ECO:0000256" key="7">
    <source>
        <dbReference type="RuleBase" id="RU365095"/>
    </source>
</evidence>
<dbReference type="RefSeq" id="WP_013182204.1">
    <property type="nucleotide sequence ID" value="NC_014225.1"/>
</dbReference>
<name>D6YWI0_WADCW</name>
<keyword evidence="7 9" id="KW-0378">Hydrolase</keyword>
<dbReference type="PANTHER" id="PTHR11054:SF0">
    <property type="entry name" value="6-PHOSPHOGLUCONOLACTONASE"/>
    <property type="match status" value="1"/>
</dbReference>
<dbReference type="InterPro" id="IPR006148">
    <property type="entry name" value="Glc/Gal-6P_isomerase"/>
</dbReference>
<accession>D6YWI0</accession>
<dbReference type="HOGENOM" id="CLU_053947_2_0_0"/>
<dbReference type="EC" id="3.1.1.31" evidence="5 7"/>
<dbReference type="AlphaFoldDB" id="D6YWI0"/>
<comment type="similarity">
    <text evidence="4 7">Belongs to the glucosamine/galactosamine-6-phosphate isomerase family. 6-phosphogluconolactonase subfamily.</text>
</comment>
<dbReference type="PANTHER" id="PTHR11054">
    <property type="entry name" value="6-PHOSPHOGLUCONOLACTONASE"/>
    <property type="match status" value="1"/>
</dbReference>
<comment type="catalytic activity">
    <reaction evidence="1 7">
        <text>6-phospho-D-glucono-1,5-lactone + H2O = 6-phospho-D-gluconate + H(+)</text>
        <dbReference type="Rhea" id="RHEA:12556"/>
        <dbReference type="ChEBI" id="CHEBI:15377"/>
        <dbReference type="ChEBI" id="CHEBI:15378"/>
        <dbReference type="ChEBI" id="CHEBI:57955"/>
        <dbReference type="ChEBI" id="CHEBI:58759"/>
        <dbReference type="EC" id="3.1.1.31"/>
    </reaction>
</comment>
<keyword evidence="10" id="KW-1185">Reference proteome</keyword>
<dbReference type="Gene3D" id="3.40.50.1360">
    <property type="match status" value="1"/>
</dbReference>
<evidence type="ECO:0000256" key="1">
    <source>
        <dbReference type="ARBA" id="ARBA00000832"/>
    </source>
</evidence>
<dbReference type="CDD" id="cd01400">
    <property type="entry name" value="6PGL"/>
    <property type="match status" value="1"/>
</dbReference>
<evidence type="ECO:0000256" key="6">
    <source>
        <dbReference type="ARBA" id="ARBA00020337"/>
    </source>
</evidence>
<sequence>MDIIDPLKQSIDERRDLIKGEDKFHTIQICVLHFIKTAEQAISERGVFHVALSGGSTPKAIFQSLADEANRDQIDWSNIYLWWSDERSVDGEDENSNYRMAMDAGLSDLPIPEDHIFRMKGEGDIEAHALEYEELIKKNVPDETFDLVMLGMGEDGHTASLFPETHALHSDGRLVVANFVEKLNTWRLTFTFKLINAARQTVVYVIGENKAKMLKKIIKGDYTPDQLPLQRVGTASNKALIITDNTAGKELYE</sequence>
<dbReference type="Pfam" id="PF01182">
    <property type="entry name" value="Glucosamine_iso"/>
    <property type="match status" value="1"/>
</dbReference>
<dbReference type="STRING" id="716544.wcw_1134"/>
<protein>
    <recommendedName>
        <fullName evidence="6 7">6-phosphogluconolactonase</fullName>
        <shortName evidence="7">6PGL</shortName>
        <ecNumber evidence="5 7">3.1.1.31</ecNumber>
    </recommendedName>
</protein>
<dbReference type="KEGG" id="wch:wcw_1134"/>
<gene>
    <name evidence="7 9" type="primary">pgl</name>
    <name evidence="9" type="ordered locus">wcw_1134</name>
</gene>
<organism evidence="9 10">
    <name type="scientific">Waddlia chondrophila (strain ATCC VR-1470 / WSU 86-1044)</name>
    <dbReference type="NCBI Taxonomy" id="716544"/>
    <lineage>
        <taxon>Bacteria</taxon>
        <taxon>Pseudomonadati</taxon>
        <taxon>Chlamydiota</taxon>
        <taxon>Chlamydiia</taxon>
        <taxon>Parachlamydiales</taxon>
        <taxon>Waddliaceae</taxon>
        <taxon>Waddlia</taxon>
    </lineage>
</organism>
<dbReference type="InterPro" id="IPR005900">
    <property type="entry name" value="6-phosphogluconolactonase_DevB"/>
</dbReference>
<dbReference type="Proteomes" id="UP000001505">
    <property type="component" value="Chromosome"/>
</dbReference>
<evidence type="ECO:0000256" key="5">
    <source>
        <dbReference type="ARBA" id="ARBA00013198"/>
    </source>
</evidence>
<dbReference type="NCBIfam" id="TIGR01198">
    <property type="entry name" value="pgl"/>
    <property type="match status" value="1"/>
</dbReference>
<dbReference type="SUPFAM" id="SSF100950">
    <property type="entry name" value="NagB/RpiA/CoA transferase-like"/>
    <property type="match status" value="1"/>
</dbReference>
<evidence type="ECO:0000256" key="3">
    <source>
        <dbReference type="ARBA" id="ARBA00004961"/>
    </source>
</evidence>
<evidence type="ECO:0000313" key="9">
    <source>
        <dbReference type="EMBL" id="ADI38491.1"/>
    </source>
</evidence>
<dbReference type="GO" id="GO:0005975">
    <property type="term" value="P:carbohydrate metabolic process"/>
    <property type="evidence" value="ECO:0007669"/>
    <property type="project" value="UniProtKB-UniRule"/>
</dbReference>
<proteinExistence type="inferred from homology"/>
<dbReference type="EMBL" id="CP001928">
    <property type="protein sequence ID" value="ADI38491.1"/>
    <property type="molecule type" value="Genomic_DNA"/>
</dbReference>
<comment type="pathway">
    <text evidence="3 7">Carbohydrate degradation; pentose phosphate pathway; D-ribulose 5-phosphate from D-glucose 6-phosphate (oxidative stage): step 2/3.</text>
</comment>
<evidence type="ECO:0000256" key="4">
    <source>
        <dbReference type="ARBA" id="ARBA00010662"/>
    </source>
</evidence>
<dbReference type="InterPro" id="IPR037171">
    <property type="entry name" value="NagB/RpiA_transferase-like"/>
</dbReference>
<dbReference type="GO" id="GO:0006098">
    <property type="term" value="P:pentose-phosphate shunt"/>
    <property type="evidence" value="ECO:0007669"/>
    <property type="project" value="UniProtKB-UniPathway"/>
</dbReference>
<feature type="domain" description="Glucosamine/galactosamine-6-phosphate isomerase" evidence="8">
    <location>
        <begin position="25"/>
        <end position="237"/>
    </location>
</feature>
<dbReference type="UniPathway" id="UPA00115">
    <property type="reaction ID" value="UER00409"/>
</dbReference>
<dbReference type="InterPro" id="IPR039104">
    <property type="entry name" value="6PGL"/>
</dbReference>
<evidence type="ECO:0000256" key="2">
    <source>
        <dbReference type="ARBA" id="ARBA00002681"/>
    </source>
</evidence>